<reference evidence="3" key="2">
    <citation type="submission" date="2023-06" db="EMBL/GenBank/DDBJ databases">
        <title>Long-read-based genome assembly of the green algal bacterivore Cymbomonas tetramitiformis.</title>
        <authorList>
            <person name="Gyaltshen Y."/>
            <person name="Rozenberg A."/>
            <person name="Paasch A."/>
            <person name="Burns J.A."/>
            <person name="Warring S."/>
            <person name="Larson R."/>
            <person name="Maurer-Alcala X."/>
            <person name="Dacks J."/>
            <person name="Kim E."/>
        </authorList>
    </citation>
    <scope>NUCLEOTIDE SEQUENCE</scope>
    <source>
        <strain evidence="3">PLY_AMNH</strain>
    </source>
</reference>
<dbReference type="GO" id="GO:0005740">
    <property type="term" value="C:mitochondrial envelope"/>
    <property type="evidence" value="ECO:0007669"/>
    <property type="project" value="TreeGrafter"/>
</dbReference>
<feature type="domain" description="DUF4470" evidence="1">
    <location>
        <begin position="110"/>
        <end position="188"/>
    </location>
</feature>
<dbReference type="Gene3D" id="1.25.40.10">
    <property type="entry name" value="Tetratricopeptide repeat domain"/>
    <property type="match status" value="1"/>
</dbReference>
<evidence type="ECO:0000259" key="1">
    <source>
        <dbReference type="Pfam" id="PF14737"/>
    </source>
</evidence>
<dbReference type="InterPro" id="IPR027974">
    <property type="entry name" value="DUF4470"/>
</dbReference>
<dbReference type="GO" id="GO:0012505">
    <property type="term" value="C:endomembrane system"/>
    <property type="evidence" value="ECO:0007669"/>
    <property type="project" value="TreeGrafter"/>
</dbReference>
<dbReference type="Proteomes" id="UP001190700">
    <property type="component" value="Unassembled WGS sequence"/>
</dbReference>
<evidence type="ECO:0000313" key="2">
    <source>
        <dbReference type="EMBL" id="KAK3246463.1"/>
    </source>
</evidence>
<name>A0AAE0G3U0_9CHLO</name>
<dbReference type="PANTHER" id="PTHR46512">
    <property type="entry name" value="PEPTIDYLPROLYL ISOMERASE"/>
    <property type="match status" value="1"/>
</dbReference>
<gene>
    <name evidence="3" type="ORF">CYMTET_20555</name>
    <name evidence="2" type="ORF">CYMTET_44001</name>
</gene>
<reference evidence="3 4" key="1">
    <citation type="journal article" date="2015" name="Genome Biol. Evol.">
        <title>Comparative Genomics of a Bacterivorous Green Alga Reveals Evolutionary Causalities and Consequences of Phago-Mixotrophic Mode of Nutrition.</title>
        <authorList>
            <person name="Burns J.A."/>
            <person name="Paasch A."/>
            <person name="Narechania A."/>
            <person name="Kim E."/>
        </authorList>
    </citation>
    <scope>NUCLEOTIDE SEQUENCE [LARGE SCALE GENOMIC DNA]</scope>
    <source>
        <strain evidence="3">PLY_AMNH</strain>
    </source>
</reference>
<keyword evidence="4" id="KW-1185">Reference proteome</keyword>
<dbReference type="GO" id="GO:0044183">
    <property type="term" value="F:protein folding chaperone"/>
    <property type="evidence" value="ECO:0007669"/>
    <property type="project" value="TreeGrafter"/>
</dbReference>
<evidence type="ECO:0000313" key="3">
    <source>
        <dbReference type="EMBL" id="KAK3271076.1"/>
    </source>
</evidence>
<accession>A0AAE0G3U0</accession>
<dbReference type="EMBL" id="LGRX02029785">
    <property type="protein sequence ID" value="KAK3246463.1"/>
    <property type="molecule type" value="Genomic_DNA"/>
</dbReference>
<dbReference type="GO" id="GO:0016020">
    <property type="term" value="C:membrane"/>
    <property type="evidence" value="ECO:0007669"/>
    <property type="project" value="TreeGrafter"/>
</dbReference>
<protein>
    <recommendedName>
        <fullName evidence="1">DUF4470 domain-containing protein</fullName>
    </recommendedName>
</protein>
<dbReference type="AlphaFoldDB" id="A0AAE0G3U0"/>
<dbReference type="InterPro" id="IPR011990">
    <property type="entry name" value="TPR-like_helical_dom_sf"/>
</dbReference>
<dbReference type="EMBL" id="LGRX02010024">
    <property type="protein sequence ID" value="KAK3271076.1"/>
    <property type="molecule type" value="Genomic_DNA"/>
</dbReference>
<organism evidence="3 4">
    <name type="scientific">Cymbomonas tetramitiformis</name>
    <dbReference type="NCBI Taxonomy" id="36881"/>
    <lineage>
        <taxon>Eukaryota</taxon>
        <taxon>Viridiplantae</taxon>
        <taxon>Chlorophyta</taxon>
        <taxon>Pyramimonadophyceae</taxon>
        <taxon>Pyramimonadales</taxon>
        <taxon>Pyramimonadaceae</taxon>
        <taxon>Cymbomonas</taxon>
    </lineage>
</organism>
<dbReference type="PANTHER" id="PTHR46512:SF1">
    <property type="entry name" value="PEPTIDYLPROLYL ISOMERASE"/>
    <property type="match status" value="1"/>
</dbReference>
<evidence type="ECO:0000313" key="4">
    <source>
        <dbReference type="Proteomes" id="UP001190700"/>
    </source>
</evidence>
<sequence>MPPRSELPDDSRLAAGTRIALRGLESRPELNSRTGVVISYLLDVQRYAVRLDPTPASSTLLELKVRRANIEEKRAQSSTTAQEITTTTAPPRLCLQREMLMDKLSFYYAFGNTPPAYVLPGVSLTEEDVDVLLLASGDLRSALYSLARDIRAPPHQTVRFLVNDADRCVIARNLIVLWLIHRMHPPEVIAAVWFSLKLAPAAHAALRAALAALTGAARQAELEALGASFLVKEEQERVHQQLLQWAAWELDWAELQRHRTSFLRLHCRTADLASSHRIQVAFICGEDSSLATDSESFPVTAATAEMLQYLEEGVMHLGDEPERHCNPTLLWLPHRYDLHYGSNPFLAVPLHAPRYEPRKPLTALLVQQLGEWAEALQQRGSRVRWRLSVSDCLGLCSTLPARRFAVVSSSNVADHVGLLPLLQATRGLARSPGGVLLTSTLLHLSYSADTEEYLRKNLALLPPELWPGTLGWRCLGYEGGLAPQSSEVQLTLPEFGGFVQKAGRGENEKGAIRSEANFVWTPAAVTNIPLRLAGADVASPIAAMVRSYRLRPRRTPFGHQTVPMADTFYGSNRTHMLSLLPVLYAGVGVEALLSKEEDLEVLDLLAGLGGSAGEQPAPLVVATVQLTRDALDCSMSAQPHLAIVLERPGGSTASQVVYSGLWVDADWDNECGGRRGVKWIVRADRLRGACVTLVSECDQMGSYRGEEVATQLLPEGAFAHWVQQHTASSCRCEVGEGRSEEPQEWRVTVQMPQPWCAAVEEGEQLQARPSAECELTLGIGAQLHEGHSLRFPGPVPHRANAIRLLISRKQRAVTVVVPKRKYDFGKHVLSELWLDDTTAWAPSKLPAKFMEIASGLQMSDEEKFVSRSRSGNSLPPLVALKDTLMFFFQRPEEIFFQITVLDEHGSGENNVHAVVVHHGLRREHRFGTPAADVSICFLTMDCLHEVVPWFTGKQNGCRSIITSKQEYTLLQGFVHLLAARAKDPVHWKNPPERCSVPANLQQHFVRALLPPLFKHQKAIAKDFGVAIRDAHTIPPSSERLEDVLKQAKGAGVDSVRKGEYARAKACFRRAVVTFNKASNGCKANPSMESLQLIATCYLNLAHCSLKSESSEEAAAEALVCCDNALGLLGTQEVALRAKARFRKGLALEMQKKLSVAETELAAAANMVTDEAIIVALTRVRTAAYPVT</sequence>
<proteinExistence type="predicted"/>
<dbReference type="Pfam" id="PF14737">
    <property type="entry name" value="DUF4470"/>
    <property type="match status" value="1"/>
</dbReference>
<dbReference type="SUPFAM" id="SSF48452">
    <property type="entry name" value="TPR-like"/>
    <property type="match status" value="1"/>
</dbReference>
<dbReference type="GO" id="GO:0005829">
    <property type="term" value="C:cytosol"/>
    <property type="evidence" value="ECO:0007669"/>
    <property type="project" value="TreeGrafter"/>
</dbReference>
<dbReference type="InterPro" id="IPR050754">
    <property type="entry name" value="FKBP4/5/8-like"/>
</dbReference>
<comment type="caution">
    <text evidence="3">The sequence shown here is derived from an EMBL/GenBank/DDBJ whole genome shotgun (WGS) entry which is preliminary data.</text>
</comment>